<sequence length="183" mass="19955">MSSQPADDVTATATTSGHENGTGSWPLNLEMAAKDRKLRLVNRIHEASCAFLNQLTTLVENGKKREKFTLQELKQYLKDLADPHDPTTLTLSKLRAANVHFLGPVVQKPRAKKQEAVDSDSEDGPEDDEEAEAQAMAFDNMKIASYFMTEMNKTPHAMSCHAAAFRNCLQASYSAVSSAPGGG</sequence>
<evidence type="ECO:0000256" key="1">
    <source>
        <dbReference type="SAM" id="MobiDB-lite"/>
    </source>
</evidence>
<dbReference type="EMBL" id="JAAGWQ010000214">
    <property type="protein sequence ID" value="KAF5659571.1"/>
    <property type="molecule type" value="Genomic_DNA"/>
</dbReference>
<feature type="region of interest" description="Disordered" evidence="1">
    <location>
        <begin position="107"/>
        <end position="131"/>
    </location>
</feature>
<comment type="caution">
    <text evidence="2">The sequence shown here is derived from an EMBL/GenBank/DDBJ whole genome shotgun (WGS) entry which is preliminary data.</text>
</comment>
<dbReference type="AlphaFoldDB" id="A0A8H5SYR5"/>
<feature type="compositionally biased region" description="Acidic residues" evidence="1">
    <location>
        <begin position="117"/>
        <end position="131"/>
    </location>
</feature>
<keyword evidence="3" id="KW-1185">Reference proteome</keyword>
<dbReference type="Proteomes" id="UP000567885">
    <property type="component" value="Unassembled WGS sequence"/>
</dbReference>
<evidence type="ECO:0000313" key="3">
    <source>
        <dbReference type="Proteomes" id="UP000567885"/>
    </source>
</evidence>
<accession>A0A8H5SYR5</accession>
<organism evidence="2 3">
    <name type="scientific">Fusarium heterosporum</name>
    <dbReference type="NCBI Taxonomy" id="42747"/>
    <lineage>
        <taxon>Eukaryota</taxon>
        <taxon>Fungi</taxon>
        <taxon>Dikarya</taxon>
        <taxon>Ascomycota</taxon>
        <taxon>Pezizomycotina</taxon>
        <taxon>Sordariomycetes</taxon>
        <taxon>Hypocreomycetidae</taxon>
        <taxon>Hypocreales</taxon>
        <taxon>Nectriaceae</taxon>
        <taxon>Fusarium</taxon>
        <taxon>Fusarium heterosporum species complex</taxon>
    </lineage>
</organism>
<name>A0A8H5SYR5_FUSHE</name>
<proteinExistence type="predicted"/>
<evidence type="ECO:0000313" key="2">
    <source>
        <dbReference type="EMBL" id="KAF5659571.1"/>
    </source>
</evidence>
<feature type="compositionally biased region" description="Polar residues" evidence="1">
    <location>
        <begin position="1"/>
        <end position="25"/>
    </location>
</feature>
<protein>
    <submittedName>
        <fullName evidence="2">Uncharacterized protein</fullName>
    </submittedName>
</protein>
<feature type="region of interest" description="Disordered" evidence="1">
    <location>
        <begin position="1"/>
        <end position="27"/>
    </location>
</feature>
<gene>
    <name evidence="2" type="ORF">FHETE_9355</name>
</gene>
<reference evidence="2 3" key="1">
    <citation type="submission" date="2020-05" db="EMBL/GenBank/DDBJ databases">
        <title>Identification and distribution of gene clusters putatively required for synthesis of sphingolipid metabolism inhibitors in phylogenetically diverse species of the filamentous fungus Fusarium.</title>
        <authorList>
            <person name="Kim H.-S."/>
            <person name="Busman M."/>
            <person name="Brown D.W."/>
            <person name="Divon H."/>
            <person name="Uhlig S."/>
            <person name="Proctor R.H."/>
        </authorList>
    </citation>
    <scope>NUCLEOTIDE SEQUENCE [LARGE SCALE GENOMIC DNA]</scope>
    <source>
        <strain evidence="2 3">NRRL 20693</strain>
    </source>
</reference>